<name>A0ABV4U1F2_9BACT</name>
<organism evidence="2 3">
    <name type="scientific">Natronomicrosphaera hydrolytica</name>
    <dbReference type="NCBI Taxonomy" id="3242702"/>
    <lineage>
        <taxon>Bacteria</taxon>
        <taxon>Pseudomonadati</taxon>
        <taxon>Planctomycetota</taxon>
        <taxon>Phycisphaerae</taxon>
        <taxon>Phycisphaerales</taxon>
        <taxon>Phycisphaeraceae</taxon>
        <taxon>Natronomicrosphaera</taxon>
    </lineage>
</organism>
<keyword evidence="3" id="KW-1185">Reference proteome</keyword>
<evidence type="ECO:0008006" key="4">
    <source>
        <dbReference type="Google" id="ProtNLM"/>
    </source>
</evidence>
<dbReference type="RefSeq" id="WP_425344291.1">
    <property type="nucleotide sequence ID" value="NZ_JBGUBD010000002.1"/>
</dbReference>
<comment type="caution">
    <text evidence="2">The sequence shown here is derived from an EMBL/GenBank/DDBJ whole genome shotgun (WGS) entry which is preliminary data.</text>
</comment>
<evidence type="ECO:0000313" key="3">
    <source>
        <dbReference type="Proteomes" id="UP001575105"/>
    </source>
</evidence>
<evidence type="ECO:0000256" key="1">
    <source>
        <dbReference type="SAM" id="MobiDB-lite"/>
    </source>
</evidence>
<reference evidence="2 3" key="1">
    <citation type="submission" date="2024-08" db="EMBL/GenBank/DDBJ databases">
        <title>Whole-genome sequencing of halo(alkali)philic microorganisms from hypersaline lakes.</title>
        <authorList>
            <person name="Sorokin D.Y."/>
            <person name="Merkel A.Y."/>
            <person name="Messina E."/>
            <person name="Yakimov M."/>
        </authorList>
    </citation>
    <scope>NUCLEOTIDE SEQUENCE [LARGE SCALE GENOMIC DNA]</scope>
    <source>
        <strain evidence="2 3">AB-hyl4</strain>
    </source>
</reference>
<protein>
    <recommendedName>
        <fullName evidence="4">Type IV pilus biogenesis protein PilP</fullName>
    </recommendedName>
</protein>
<accession>A0ABV4U1F2</accession>
<evidence type="ECO:0000313" key="2">
    <source>
        <dbReference type="EMBL" id="MFA9477366.1"/>
    </source>
</evidence>
<gene>
    <name evidence="2" type="ORF">ACERK3_03550</name>
</gene>
<sequence length="185" mass="19674">MQMNKQQKILAAVLGTGLLALGVDRLVLDTSSTGPQAASAGATAAVERAGAESMRSDAVDLAREALDEARAEPKASLAQRLSEASQQHDLSAEPGRDAFAPSESWMSDITPAREVEPKGDADARRFRQEHRLMAVMTPGDRGVVVVNGQALRVGQRVNGFLLIDVQRHSATFHGPGGQVELKLDP</sequence>
<dbReference type="EMBL" id="JBGUBD010000002">
    <property type="protein sequence ID" value="MFA9477366.1"/>
    <property type="molecule type" value="Genomic_DNA"/>
</dbReference>
<dbReference type="Proteomes" id="UP001575105">
    <property type="component" value="Unassembled WGS sequence"/>
</dbReference>
<proteinExistence type="predicted"/>
<feature type="region of interest" description="Disordered" evidence="1">
    <location>
        <begin position="70"/>
        <end position="103"/>
    </location>
</feature>